<protein>
    <submittedName>
        <fullName evidence="2">Uncharacterized protein</fullName>
    </submittedName>
</protein>
<dbReference type="eggNOG" id="ENOG502S0VK">
    <property type="taxonomic scope" value="Eukaryota"/>
</dbReference>
<evidence type="ECO:0000256" key="1">
    <source>
        <dbReference type="SAM" id="MobiDB-lite"/>
    </source>
</evidence>
<organism evidence="2 3">
    <name type="scientific">Ectocarpus siliculosus</name>
    <name type="common">Brown alga</name>
    <name type="synonym">Conferva siliculosa</name>
    <dbReference type="NCBI Taxonomy" id="2880"/>
    <lineage>
        <taxon>Eukaryota</taxon>
        <taxon>Sar</taxon>
        <taxon>Stramenopiles</taxon>
        <taxon>Ochrophyta</taxon>
        <taxon>PX clade</taxon>
        <taxon>Phaeophyceae</taxon>
        <taxon>Ectocarpales</taxon>
        <taxon>Ectocarpaceae</taxon>
        <taxon>Ectocarpus</taxon>
    </lineage>
</organism>
<gene>
    <name evidence="2" type="ORF">Esi_0077_0067</name>
</gene>
<feature type="compositionally biased region" description="Acidic residues" evidence="1">
    <location>
        <begin position="512"/>
        <end position="521"/>
    </location>
</feature>
<dbReference type="InParanoid" id="D8LSW8"/>
<name>D8LSW8_ECTSI</name>
<feature type="compositionally biased region" description="Basic and acidic residues" evidence="1">
    <location>
        <begin position="47"/>
        <end position="69"/>
    </location>
</feature>
<sequence length="906" mass="94315">MEVDLASFLAPAGDLLGEVSQRVLEFLSVRDLIEYVASSSPTSPECGGDRDADTAERVTKDEADYPENPRRRRQHSVSGRDFERQPLRGGSSGPATMGRNLSPEEEVPHRLHSNNGSMHFISTTGAGDEAGGGSRPPSPYLSAKTDPRRRDNKQQEWEGDVDTECSNYDNSSSRFVGDCSTATPAGGLASTLGGECSPRTGGSSGCGVHVVVVGGRRRDAKGGLLGPASRSSSSSSSSPQKESRRRSPSIFGVLVGLGLHPWATLQGGVAALQGGVAHLLGGVPLLALLRWAAGGASAVLGVSFRVALLPYDVTKGAVAYVVGSLEAMLNIATEIWSELRHLSLAELAVVISCVVTGNPLPDFLLDPDYDSVDSGGSSYGGGGGRLGNSRRIFSRSSRGSPGLESGGGGGFLSDYLRGPSSAGYPDDEFYRSGGAGGTRVAWQQAHAMRRRLDRVNRTASLVSYEERAESAVPRAKAQRVRRRMHYAMSLQCFQATVTKDGQHSAGAGSDAIGEDGDDDDDGRVSVEGGSSAFMCTPQSFPPTPVSRAHVMARTSQFSDDVLFLARDHLRLGENLKPGVDETTRATADFLRRQQRLAVLDGHDACEGIVLTCGHHRATKVGPSLYSSARAMVPVLRNRHVYFQVSCVREGPLAPSIGVGLSTPEMPLSTLVGAFSNSVGFCSTGQILMSSRWYGEPGEFAMRKAGMMTTVGVLVYLDGSRPFRSWDGDMLQQASATFAASAAAGPGEGGGGVHVQQDHGEEACLSPPPPPPDCPPVEEVAPWEVAAAGAAAATAATSSARLIKNGGGGGGGGGAGASSGAAAPALGIGRGGGTMLPPDVPETSAALGLALPKDRDLFPTVTIHSPNTEILCRFCAEDLLGVTRENMGAPPGAPVYALDGSLINLPH</sequence>
<feature type="region of interest" description="Disordered" evidence="1">
    <location>
        <begin position="37"/>
        <end position="170"/>
    </location>
</feature>
<feature type="compositionally biased region" description="Gly residues" evidence="1">
    <location>
        <begin position="377"/>
        <end position="386"/>
    </location>
</feature>
<feature type="compositionally biased region" description="Basic and acidic residues" evidence="1">
    <location>
        <begin position="145"/>
        <end position="156"/>
    </location>
</feature>
<feature type="compositionally biased region" description="Polar residues" evidence="1">
    <location>
        <begin position="113"/>
        <end position="125"/>
    </location>
</feature>
<dbReference type="OrthoDB" id="204273at2759"/>
<evidence type="ECO:0000313" key="2">
    <source>
        <dbReference type="EMBL" id="CBN77895.1"/>
    </source>
</evidence>
<evidence type="ECO:0000313" key="3">
    <source>
        <dbReference type="Proteomes" id="UP000002630"/>
    </source>
</evidence>
<feature type="compositionally biased region" description="Low complexity" evidence="1">
    <location>
        <begin position="387"/>
        <end position="403"/>
    </location>
</feature>
<reference evidence="2 3" key="1">
    <citation type="journal article" date="2010" name="Nature">
        <title>The Ectocarpus genome and the independent evolution of multicellularity in brown algae.</title>
        <authorList>
            <person name="Cock J.M."/>
            <person name="Sterck L."/>
            <person name="Rouze P."/>
            <person name="Scornet D."/>
            <person name="Allen A.E."/>
            <person name="Amoutzias G."/>
            <person name="Anthouard V."/>
            <person name="Artiguenave F."/>
            <person name="Aury J.M."/>
            <person name="Badger J.H."/>
            <person name="Beszteri B."/>
            <person name="Billiau K."/>
            <person name="Bonnet E."/>
            <person name="Bothwell J.H."/>
            <person name="Bowler C."/>
            <person name="Boyen C."/>
            <person name="Brownlee C."/>
            <person name="Carrano C.J."/>
            <person name="Charrier B."/>
            <person name="Cho G.Y."/>
            <person name="Coelho S.M."/>
            <person name="Collen J."/>
            <person name="Corre E."/>
            <person name="Da Silva C."/>
            <person name="Delage L."/>
            <person name="Delaroque N."/>
            <person name="Dittami S.M."/>
            <person name="Doulbeau S."/>
            <person name="Elias M."/>
            <person name="Farnham G."/>
            <person name="Gachon C.M."/>
            <person name="Gschloessl B."/>
            <person name="Heesch S."/>
            <person name="Jabbari K."/>
            <person name="Jubin C."/>
            <person name="Kawai H."/>
            <person name="Kimura K."/>
            <person name="Kloareg B."/>
            <person name="Kupper F.C."/>
            <person name="Lang D."/>
            <person name="Le Bail A."/>
            <person name="Leblanc C."/>
            <person name="Lerouge P."/>
            <person name="Lohr M."/>
            <person name="Lopez P.J."/>
            <person name="Martens C."/>
            <person name="Maumus F."/>
            <person name="Michel G."/>
            <person name="Miranda-Saavedra D."/>
            <person name="Morales J."/>
            <person name="Moreau H."/>
            <person name="Motomura T."/>
            <person name="Nagasato C."/>
            <person name="Napoli C.A."/>
            <person name="Nelson D.R."/>
            <person name="Nyvall-Collen P."/>
            <person name="Peters A.F."/>
            <person name="Pommier C."/>
            <person name="Potin P."/>
            <person name="Poulain J."/>
            <person name="Quesneville H."/>
            <person name="Read B."/>
            <person name="Rensing S.A."/>
            <person name="Ritter A."/>
            <person name="Rousvoal S."/>
            <person name="Samanta M."/>
            <person name="Samson G."/>
            <person name="Schroeder D.C."/>
            <person name="Segurens B."/>
            <person name="Strittmatter M."/>
            <person name="Tonon T."/>
            <person name="Tregear J.W."/>
            <person name="Valentin K."/>
            <person name="von Dassow P."/>
            <person name="Yamagishi T."/>
            <person name="Van de Peer Y."/>
            <person name="Wincker P."/>
        </authorList>
    </citation>
    <scope>NUCLEOTIDE SEQUENCE [LARGE SCALE GENOMIC DNA]</scope>
    <source>
        <strain evidence="3">Ec32 / CCAP1310/4</strain>
    </source>
</reference>
<feature type="compositionally biased region" description="Pro residues" evidence="1">
    <location>
        <begin position="765"/>
        <end position="774"/>
    </location>
</feature>
<feature type="region of interest" description="Disordered" evidence="1">
    <location>
        <begin position="221"/>
        <end position="247"/>
    </location>
</feature>
<proteinExistence type="predicted"/>
<dbReference type="EMBL" id="FN649760">
    <property type="protein sequence ID" value="CBN77895.1"/>
    <property type="molecule type" value="Genomic_DNA"/>
</dbReference>
<feature type="region of interest" description="Disordered" evidence="1">
    <location>
        <begin position="375"/>
        <end position="406"/>
    </location>
</feature>
<feature type="compositionally biased region" description="Low complexity" evidence="1">
    <location>
        <begin position="229"/>
        <end position="240"/>
    </location>
</feature>
<feature type="region of interest" description="Disordered" evidence="1">
    <location>
        <begin position="741"/>
        <end position="777"/>
    </location>
</feature>
<dbReference type="Gene3D" id="2.60.120.920">
    <property type="match status" value="1"/>
</dbReference>
<feature type="region of interest" description="Disordered" evidence="1">
    <location>
        <begin position="500"/>
        <end position="539"/>
    </location>
</feature>
<accession>D8LSW8</accession>
<dbReference type="InterPro" id="IPR043136">
    <property type="entry name" value="B30.2/SPRY_sf"/>
</dbReference>
<keyword evidence="3" id="KW-1185">Reference proteome</keyword>
<dbReference type="AlphaFoldDB" id="D8LSW8"/>
<dbReference type="Proteomes" id="UP000002630">
    <property type="component" value="Unassembled WGS sequence"/>
</dbReference>